<dbReference type="NCBIfam" id="TIGR00328">
    <property type="entry name" value="flhB"/>
    <property type="match status" value="1"/>
</dbReference>
<evidence type="ECO:0000256" key="12">
    <source>
        <dbReference type="ARBA" id="ARBA00025078"/>
    </source>
</evidence>
<protein>
    <recommendedName>
        <fullName evidence="3 13">Flagellar biosynthetic protein FlhB</fullName>
    </recommendedName>
</protein>
<keyword evidence="6 13" id="KW-0812">Transmembrane</keyword>
<keyword evidence="11 13" id="KW-1006">Bacterial flagellum protein export</keyword>
<accession>A0A9X2X5P3</accession>
<name>A0A9X2X5P3_9HYPH</name>
<dbReference type="Proteomes" id="UP001149009">
    <property type="component" value="Unassembled WGS sequence"/>
</dbReference>
<feature type="transmembrane region" description="Helical" evidence="13">
    <location>
        <begin position="34"/>
        <end position="51"/>
    </location>
</feature>
<feature type="transmembrane region" description="Helical" evidence="13">
    <location>
        <begin position="94"/>
        <end position="112"/>
    </location>
</feature>
<dbReference type="PRINTS" id="PR00950">
    <property type="entry name" value="TYPE3IMSPROT"/>
</dbReference>
<organism evidence="15 16">
    <name type="scientific">Chelativorans petroleitrophicus</name>
    <dbReference type="NCBI Taxonomy" id="2975484"/>
    <lineage>
        <taxon>Bacteria</taxon>
        <taxon>Pseudomonadati</taxon>
        <taxon>Pseudomonadota</taxon>
        <taxon>Alphaproteobacteria</taxon>
        <taxon>Hyphomicrobiales</taxon>
        <taxon>Phyllobacteriaceae</taxon>
        <taxon>Chelativorans</taxon>
    </lineage>
</organism>
<dbReference type="Pfam" id="PF01312">
    <property type="entry name" value="Bac_export_2"/>
    <property type="match status" value="1"/>
</dbReference>
<dbReference type="GO" id="GO:0009306">
    <property type="term" value="P:protein secretion"/>
    <property type="evidence" value="ECO:0007669"/>
    <property type="project" value="InterPro"/>
</dbReference>
<dbReference type="PANTHER" id="PTHR30531">
    <property type="entry name" value="FLAGELLAR BIOSYNTHETIC PROTEIN FLHB"/>
    <property type="match status" value="1"/>
</dbReference>
<dbReference type="GO" id="GO:0005886">
    <property type="term" value="C:plasma membrane"/>
    <property type="evidence" value="ECO:0007669"/>
    <property type="project" value="UniProtKB-SubCell"/>
</dbReference>
<evidence type="ECO:0000256" key="9">
    <source>
        <dbReference type="ARBA" id="ARBA00022989"/>
    </source>
</evidence>
<dbReference type="InterPro" id="IPR029025">
    <property type="entry name" value="T3SS_substrate_exporter_C"/>
</dbReference>
<comment type="caution">
    <text evidence="13">Lacks conserved residue(s) required for the propagation of feature annotation.</text>
</comment>
<comment type="subcellular location">
    <subcellularLocation>
        <location evidence="1">Cell membrane</location>
        <topology evidence="1">Multi-pass membrane protein</topology>
    </subcellularLocation>
</comment>
<dbReference type="FunFam" id="3.40.1690.10:FF:000001">
    <property type="entry name" value="Flagellar biosynthetic protein FlhB"/>
    <property type="match status" value="1"/>
</dbReference>
<evidence type="ECO:0000256" key="7">
    <source>
        <dbReference type="ARBA" id="ARBA00022795"/>
    </source>
</evidence>
<keyword evidence="16" id="KW-1185">Reference proteome</keyword>
<dbReference type="Gene3D" id="3.40.1690.10">
    <property type="entry name" value="secretion proteins EscU"/>
    <property type="match status" value="1"/>
</dbReference>
<evidence type="ECO:0000256" key="14">
    <source>
        <dbReference type="SAM" id="MobiDB-lite"/>
    </source>
</evidence>
<evidence type="ECO:0000256" key="6">
    <source>
        <dbReference type="ARBA" id="ARBA00022692"/>
    </source>
</evidence>
<evidence type="ECO:0000256" key="1">
    <source>
        <dbReference type="ARBA" id="ARBA00004651"/>
    </source>
</evidence>
<evidence type="ECO:0000313" key="16">
    <source>
        <dbReference type="Proteomes" id="UP001149009"/>
    </source>
</evidence>
<comment type="similarity">
    <text evidence="2 13">Belongs to the type III secretion exporter family.</text>
</comment>
<keyword evidence="7 13" id="KW-1005">Bacterial flagellum biogenesis</keyword>
<evidence type="ECO:0000256" key="13">
    <source>
        <dbReference type="RuleBase" id="RU364091"/>
    </source>
</evidence>
<keyword evidence="10 13" id="KW-0472">Membrane</keyword>
<evidence type="ECO:0000256" key="8">
    <source>
        <dbReference type="ARBA" id="ARBA00022927"/>
    </source>
</evidence>
<keyword evidence="15" id="KW-0966">Cell projection</keyword>
<dbReference type="RefSeq" id="WP_261513994.1">
    <property type="nucleotide sequence ID" value="NZ_JAODNV010000004.1"/>
</dbReference>
<comment type="function">
    <text evidence="12 13">Required for formation of the rod structure in the basal body of the flagellar apparatus. Together with FliI and FliH, may constitute the export apparatus of flagellin.</text>
</comment>
<evidence type="ECO:0000256" key="11">
    <source>
        <dbReference type="ARBA" id="ARBA00023225"/>
    </source>
</evidence>
<evidence type="ECO:0000256" key="4">
    <source>
        <dbReference type="ARBA" id="ARBA00022448"/>
    </source>
</evidence>
<keyword evidence="8 13" id="KW-0653">Protein transport</keyword>
<dbReference type="Gene3D" id="6.10.250.2080">
    <property type="match status" value="1"/>
</dbReference>
<reference evidence="15" key="1">
    <citation type="submission" date="2022-08" db="EMBL/GenBank/DDBJ databases">
        <title>Chelativorans sichuanense sp. nov., a paraffin oil-degrading bacterium isolated from a mixture of oil-based drill cuttings and paddy soil.</title>
        <authorList>
            <person name="Yu J."/>
            <person name="Liu H."/>
            <person name="Chen Q."/>
        </authorList>
    </citation>
    <scope>NUCLEOTIDE SEQUENCE</scope>
    <source>
        <strain evidence="15">SCAU 2101</strain>
    </source>
</reference>
<keyword evidence="15" id="KW-0282">Flagellum</keyword>
<evidence type="ECO:0000256" key="3">
    <source>
        <dbReference type="ARBA" id="ARBA00021622"/>
    </source>
</evidence>
<keyword evidence="15" id="KW-0969">Cilium</keyword>
<evidence type="ECO:0000313" key="15">
    <source>
        <dbReference type="EMBL" id="MCT8989290.1"/>
    </source>
</evidence>
<gene>
    <name evidence="13 15" type="primary">flhB</name>
    <name evidence="15" type="ORF">NYR54_03100</name>
</gene>
<dbReference type="EMBL" id="JAODNV010000004">
    <property type="protein sequence ID" value="MCT8989290.1"/>
    <property type="molecule type" value="Genomic_DNA"/>
</dbReference>
<keyword evidence="4 13" id="KW-0813">Transport</keyword>
<dbReference type="InterPro" id="IPR006136">
    <property type="entry name" value="FlhB"/>
</dbReference>
<keyword evidence="9 13" id="KW-1133">Transmembrane helix</keyword>
<feature type="transmembrane region" description="Helical" evidence="13">
    <location>
        <begin position="191"/>
        <end position="213"/>
    </location>
</feature>
<dbReference type="SUPFAM" id="SSF160544">
    <property type="entry name" value="EscU C-terminal domain-like"/>
    <property type="match status" value="1"/>
</dbReference>
<dbReference type="PANTHER" id="PTHR30531:SF12">
    <property type="entry name" value="FLAGELLAR BIOSYNTHETIC PROTEIN FLHB"/>
    <property type="match status" value="1"/>
</dbReference>
<feature type="region of interest" description="Disordered" evidence="14">
    <location>
        <begin position="1"/>
        <end position="20"/>
    </location>
</feature>
<evidence type="ECO:0000256" key="10">
    <source>
        <dbReference type="ARBA" id="ARBA00023136"/>
    </source>
</evidence>
<evidence type="ECO:0000256" key="2">
    <source>
        <dbReference type="ARBA" id="ARBA00010690"/>
    </source>
</evidence>
<evidence type="ECO:0000256" key="5">
    <source>
        <dbReference type="ARBA" id="ARBA00022475"/>
    </source>
</evidence>
<comment type="caution">
    <text evidence="15">The sequence shown here is derived from an EMBL/GenBank/DDBJ whole genome shotgun (WGS) entry which is preliminary data.</text>
</comment>
<dbReference type="InterPro" id="IPR006135">
    <property type="entry name" value="T3SS_substrate_exporter"/>
</dbReference>
<keyword evidence="5 13" id="KW-1003">Cell membrane</keyword>
<dbReference type="GO" id="GO:0044780">
    <property type="term" value="P:bacterial-type flagellum assembly"/>
    <property type="evidence" value="ECO:0007669"/>
    <property type="project" value="InterPro"/>
</dbReference>
<sequence length="360" mass="40338">MSEAPDKESRTEEATEKKVRDSIEKGQLPFSREVPVLASFLAVLAFVLFFAEDSAVRLGGFLSIFLERADEWSLDTQTDAIAIYRLVYLEVAKVAGILMLLLISAGIAASVLQNTPRFVAERVRPKASNISLARGWSRLFGPRGLVEFAKSLAKLLVVGGFITYVLRSADSRLLDGMTTHPFAFAGEIREIIADVLIAVVMVMTAIAAADFVWSRIKWRQDLRMTRQEIKDEQKQLEGDPIVKARLRSLARDRARQRMMAAVPKATLVIANPTHYAIAMRYQRDRDPAPVVVAKGQDLIAIRIREIATEHGVPVFEEPALARSMYRQVSVDSLIPPEFYKAVAELVRRVYALNEARRRIS</sequence>
<proteinExistence type="inferred from homology"/>
<dbReference type="AlphaFoldDB" id="A0A9X2X5P3"/>